<feature type="domain" description="Bacterial archaeo-eukaryotic release factor family 6" evidence="2">
    <location>
        <begin position="126"/>
        <end position="265"/>
    </location>
</feature>
<keyword evidence="4" id="KW-1185">Reference proteome</keyword>
<dbReference type="RefSeq" id="WP_153863475.1">
    <property type="nucleotide sequence ID" value="NZ_WJQS01000004.1"/>
</dbReference>
<evidence type="ECO:0000313" key="4">
    <source>
        <dbReference type="Proteomes" id="UP000430975"/>
    </source>
</evidence>
<dbReference type="AlphaFoldDB" id="A0A6I2GCC9"/>
<evidence type="ECO:0000259" key="2">
    <source>
        <dbReference type="Pfam" id="PF18848"/>
    </source>
</evidence>
<feature type="region of interest" description="Disordered" evidence="1">
    <location>
        <begin position="171"/>
        <end position="193"/>
    </location>
</feature>
<dbReference type="Pfam" id="PF18848">
    <property type="entry name" value="baeRF_family6"/>
    <property type="match status" value="1"/>
</dbReference>
<comment type="caution">
    <text evidence="3">The sequence shown here is derived from an EMBL/GenBank/DDBJ whole genome shotgun (WGS) entry which is preliminary data.</text>
</comment>
<evidence type="ECO:0000256" key="1">
    <source>
        <dbReference type="SAM" id="MobiDB-lite"/>
    </source>
</evidence>
<proteinExistence type="predicted"/>
<protein>
    <recommendedName>
        <fullName evidence="2">Bacterial archaeo-eukaryotic release factor family 6 domain-containing protein</fullName>
    </recommendedName>
</protein>
<dbReference type="Proteomes" id="UP000430975">
    <property type="component" value="Unassembled WGS sequence"/>
</dbReference>
<reference evidence="3 4" key="1">
    <citation type="submission" date="2019-11" db="EMBL/GenBank/DDBJ databases">
        <title>Characterisation of Fundicoccus ignavus gen. nov. sp. nov., a novel genus of the family Aerococcaceae isolated from bulk tank milk.</title>
        <authorList>
            <person name="Siebert A."/>
            <person name="Huptas C."/>
            <person name="Wenning M."/>
            <person name="Scherer S."/>
            <person name="Doll E.V."/>
        </authorList>
    </citation>
    <scope>NUCLEOTIDE SEQUENCE [LARGE SCALE GENOMIC DNA]</scope>
    <source>
        <strain evidence="3 4">WS4759</strain>
    </source>
</reference>
<dbReference type="InterPro" id="IPR040628">
    <property type="entry name" value="BaeRF_family6"/>
</dbReference>
<name>A0A6I2GCC9_9LACT</name>
<organism evidence="3 4">
    <name type="scientific">Fundicoccus ignavus</name>
    <dbReference type="NCBI Taxonomy" id="2664442"/>
    <lineage>
        <taxon>Bacteria</taxon>
        <taxon>Bacillati</taxon>
        <taxon>Bacillota</taxon>
        <taxon>Bacilli</taxon>
        <taxon>Lactobacillales</taxon>
        <taxon>Aerococcaceae</taxon>
        <taxon>Fundicoccus</taxon>
    </lineage>
</organism>
<gene>
    <name evidence="3" type="ORF">GIY09_06010</name>
</gene>
<sequence>MIKLNAFPTIELEKDDQIFITIALELHSTSVSSDQDKIQLNNLLDDAKKRVKEELDKDLAKKLLLQIDEARKHDIELITYRGGLALYITQDEIYYYHLGIPVSNLLNVSKAPNLTPLIENYQYSNQYFVLVLNRENIRLFEGDTTSVKEISLDDDAPKTLEIALGTEKTGGNSANVSAGGGESALHGHTETSKEKEIDRENYFRVVDKFIHENYTAARDLPLILFALVDNQAVFRKISKSKYLLPEGIEESGANVNLNQVQDKAIKKNAEIIAKQKEVVFSRFRETTTKYRIDNQLNDLAMSATEGRIDELIVNKGYRQRGIITDQGEYEEVDHDFVKRLITKVIAAKGKVFIVDQDEMPVGINLSARLRY</sequence>
<accession>A0A6I2GCC9</accession>
<evidence type="ECO:0000313" key="3">
    <source>
        <dbReference type="EMBL" id="MRI85430.1"/>
    </source>
</evidence>
<dbReference type="EMBL" id="WJQS01000004">
    <property type="protein sequence ID" value="MRI85430.1"/>
    <property type="molecule type" value="Genomic_DNA"/>
</dbReference>